<organism evidence="3 4">
    <name type="scientific">Chaetoceros tenuissimus</name>
    <dbReference type="NCBI Taxonomy" id="426638"/>
    <lineage>
        <taxon>Eukaryota</taxon>
        <taxon>Sar</taxon>
        <taxon>Stramenopiles</taxon>
        <taxon>Ochrophyta</taxon>
        <taxon>Bacillariophyta</taxon>
        <taxon>Coscinodiscophyceae</taxon>
        <taxon>Chaetocerotophycidae</taxon>
        <taxon>Chaetocerotales</taxon>
        <taxon>Chaetocerotaceae</taxon>
        <taxon>Chaetoceros</taxon>
    </lineage>
</organism>
<dbReference type="Proteomes" id="UP001054902">
    <property type="component" value="Unassembled WGS sequence"/>
</dbReference>
<evidence type="ECO:0000313" key="3">
    <source>
        <dbReference type="EMBL" id="GFH45754.1"/>
    </source>
</evidence>
<accession>A0AAD3H0V6</accession>
<evidence type="ECO:0000313" key="4">
    <source>
        <dbReference type="Proteomes" id="UP001054902"/>
    </source>
</evidence>
<evidence type="ECO:0000256" key="2">
    <source>
        <dbReference type="SAM" id="Phobius"/>
    </source>
</evidence>
<keyword evidence="4" id="KW-1185">Reference proteome</keyword>
<comment type="caution">
    <text evidence="3">The sequence shown here is derived from an EMBL/GenBank/DDBJ whole genome shotgun (WGS) entry which is preliminary data.</text>
</comment>
<reference evidence="3 4" key="1">
    <citation type="journal article" date="2021" name="Sci. Rep.">
        <title>The genome of the diatom Chaetoceros tenuissimus carries an ancient integrated fragment of an extant virus.</title>
        <authorList>
            <person name="Hongo Y."/>
            <person name="Kimura K."/>
            <person name="Takaki Y."/>
            <person name="Yoshida Y."/>
            <person name="Baba S."/>
            <person name="Kobayashi G."/>
            <person name="Nagasaki K."/>
            <person name="Hano T."/>
            <person name="Tomaru Y."/>
        </authorList>
    </citation>
    <scope>NUCLEOTIDE SEQUENCE [LARGE SCALE GENOMIC DNA]</scope>
    <source>
        <strain evidence="3 4">NIES-3715</strain>
    </source>
</reference>
<feature type="region of interest" description="Disordered" evidence="1">
    <location>
        <begin position="789"/>
        <end position="810"/>
    </location>
</feature>
<feature type="compositionally biased region" description="Basic and acidic residues" evidence="1">
    <location>
        <begin position="791"/>
        <end position="809"/>
    </location>
</feature>
<gene>
    <name evidence="3" type="ORF">CTEN210_02228</name>
</gene>
<feature type="transmembrane region" description="Helical" evidence="2">
    <location>
        <begin position="138"/>
        <end position="161"/>
    </location>
</feature>
<evidence type="ECO:0000256" key="1">
    <source>
        <dbReference type="SAM" id="MobiDB-lite"/>
    </source>
</evidence>
<protein>
    <submittedName>
        <fullName evidence="3">Uncharacterized protein</fullName>
    </submittedName>
</protein>
<dbReference type="EMBL" id="BLLK01000022">
    <property type="protein sequence ID" value="GFH45754.1"/>
    <property type="molecule type" value="Genomic_DNA"/>
</dbReference>
<sequence length="838" mass="96645">MVTQQRRKSRASNANETDTDDEDYLLRSNKNSPRVKGTTRRRRLNSTNSKKDINTKSTRKKIYESSRMSPHLHHWNNTWNNDTILYRNNATSNYRRHHKDKEPSLRNTVSDLMKIVYRRTKRLAIFLRPCMPTIMKKLLLALFVLVIIFASFMAVIVMRYVQTELRPLCSPPPSWEQERNSPPLIEYYVHGRGNGHYARSVAIIEKILDKGIDVRMFIGRATMWKAVNEAQDKQAKENHVNHAIQQVASNITESKHPRGKLTVKAVASIRPTMSLLDTISLMLERVITDCKVAKGTNRYPILVVTDGDWPGLIRSKAGSIPSVSVAHGQMFVIGQEPKWIRNDNILYKAWKKQKWLNSFTSWGANWIIATNFVDIPIKDKFNGVISRSPMRPEVIQMGRERQERKKSVKRIDSDNVLGGESKVLTSQSSMDESQKMKINELLFGKDVMESLELIRQERDNKLHERFNMDEMKLPRRKLVVCYFRDKNGDLVTNALLRSGFDVVLFERGFHKGESTKSNEKKFGQNLVYRQPPLHLESNNDKEDDHLMDHWMEVLAQTNRHLLGESIAKNDILDITQRGKKINSSSEQRVLEAHEKTTEKSITDTTNATAVLLNLFTSDLPAPRKIRVSDMSLFVPLLSIADGVSSSAGSQLMSECIFSHLNILALHREDDSEQRLNIAFSKHRHGHLSKDSTKFSSSLSLDYYAKENVVHGMSLEKFAVIFKLISQRESDEYETILSETEESLLFRTLDSRQTYDDFKTFVHAVRKSPFSWSYYHDLFHGIIKGTEEEEVEMSHEKKTDKNGKQLKSQEQEDYIDPFQGMPDAALVILEIIEDLRKHP</sequence>
<name>A0AAD3H0V6_9STRA</name>
<feature type="region of interest" description="Disordered" evidence="1">
    <location>
        <begin position="1"/>
        <end position="65"/>
    </location>
</feature>
<keyword evidence="2" id="KW-0812">Transmembrane</keyword>
<keyword evidence="2" id="KW-0472">Membrane</keyword>
<keyword evidence="2" id="KW-1133">Transmembrane helix</keyword>
<feature type="compositionally biased region" description="Basic residues" evidence="1">
    <location>
        <begin position="1"/>
        <end position="10"/>
    </location>
</feature>
<dbReference type="AlphaFoldDB" id="A0AAD3H0V6"/>
<proteinExistence type="predicted"/>